<dbReference type="GO" id="GO:0005524">
    <property type="term" value="F:ATP binding"/>
    <property type="evidence" value="ECO:0007669"/>
    <property type="project" value="UniProtKB-KW"/>
</dbReference>
<dbReference type="GO" id="GO:0140662">
    <property type="term" value="F:ATP-dependent protein folding chaperone"/>
    <property type="evidence" value="ECO:0007669"/>
    <property type="project" value="InterPro"/>
</dbReference>
<evidence type="ECO:0000256" key="5">
    <source>
        <dbReference type="ARBA" id="ARBA00022840"/>
    </source>
</evidence>
<feature type="binding site" evidence="8">
    <location>
        <position position="180"/>
    </location>
    <ligand>
        <name>ATP</name>
        <dbReference type="ChEBI" id="CHEBI:30616"/>
    </ligand>
</feature>
<evidence type="ECO:0000256" key="3">
    <source>
        <dbReference type="ARBA" id="ARBA00022490"/>
    </source>
</evidence>
<keyword evidence="5 8" id="KW-0067">ATP-binding</keyword>
<reference evidence="10 11" key="1">
    <citation type="journal article" date="2013" name="PLoS ONE">
        <title>Predicting the Proteins of Angomonas deanei, Strigomonas culicis and Their Respective Endosymbionts Reveals New Aspects of the Trypanosomatidae Family.</title>
        <authorList>
            <person name="Motta M.C."/>
            <person name="Martins A.C."/>
            <person name="de Souza S.S."/>
            <person name="Catta-Preta C.M."/>
            <person name="Silva R."/>
            <person name="Klein C.C."/>
            <person name="de Almeida L.G."/>
            <person name="de Lima Cunha O."/>
            <person name="Ciapina L.P."/>
            <person name="Brocchi M."/>
            <person name="Colabardini A.C."/>
            <person name="de Araujo Lima B."/>
            <person name="Machado C.R."/>
            <person name="de Almeida Soares C.M."/>
            <person name="Probst C.M."/>
            <person name="de Menezes C.B."/>
            <person name="Thompson C.E."/>
            <person name="Bartholomeu D.C."/>
            <person name="Gradia D.F."/>
            <person name="Pavoni D.P."/>
            <person name="Grisard E.C."/>
            <person name="Fantinatti-Garboggini F."/>
            <person name="Marchini F.K."/>
            <person name="Rodrigues-Luiz G.F."/>
            <person name="Wagner G."/>
            <person name="Goldman G.H."/>
            <person name="Fietto J.L."/>
            <person name="Elias M.C."/>
            <person name="Goldman M.H."/>
            <person name="Sagot M.F."/>
            <person name="Pereira M."/>
            <person name="Stoco P.H."/>
            <person name="de Mendonca-Neto R.P."/>
            <person name="Teixeira S.M."/>
            <person name="Maciel T.E."/>
            <person name="de Oliveira Mendes T.A."/>
            <person name="Urmenyi T.P."/>
            <person name="de Souza W."/>
            <person name="Schenkman S."/>
            <person name="de Vasconcelos A.T."/>
        </authorList>
    </citation>
    <scope>NUCLEOTIDE SEQUENCE [LARGE SCALE GENOMIC DNA]</scope>
</reference>
<dbReference type="HAMAP" id="MF_00505">
    <property type="entry name" value="HSP90"/>
    <property type="match status" value="1"/>
</dbReference>
<feature type="binding site" evidence="8">
    <location>
        <position position="91"/>
    </location>
    <ligand>
        <name>ATP</name>
        <dbReference type="ChEBI" id="CHEBI:30616"/>
    </ligand>
</feature>
<dbReference type="EMBL" id="ATMH01005743">
    <property type="protein sequence ID" value="EPY27454.1"/>
    <property type="molecule type" value="Genomic_DNA"/>
</dbReference>
<dbReference type="GO" id="GO:0005737">
    <property type="term" value="C:cytoplasm"/>
    <property type="evidence" value="ECO:0007669"/>
    <property type="project" value="UniProtKB-SubCell"/>
</dbReference>
<feature type="domain" description="Histidine kinase/HSP90-like ATPase" evidence="9">
    <location>
        <begin position="33"/>
        <end position="190"/>
    </location>
</feature>
<feature type="binding site" evidence="8">
    <location>
        <position position="44"/>
    </location>
    <ligand>
        <name>ATP</name>
        <dbReference type="ChEBI" id="CHEBI:30616"/>
    </ligand>
</feature>
<keyword evidence="6" id="KW-0346">Stress response</keyword>
<keyword evidence="7" id="KW-0143">Chaperone</keyword>
<evidence type="ECO:0000256" key="7">
    <source>
        <dbReference type="ARBA" id="ARBA00023186"/>
    </source>
</evidence>
<dbReference type="FunFam" id="3.30.565.10:FF:000009">
    <property type="entry name" value="Molecular chaperone HtpG"/>
    <property type="match status" value="1"/>
</dbReference>
<dbReference type="SMART" id="SM00387">
    <property type="entry name" value="HATPase_c"/>
    <property type="match status" value="1"/>
</dbReference>
<feature type="binding site" evidence="8">
    <location>
        <position position="105"/>
    </location>
    <ligand>
        <name>ATP</name>
        <dbReference type="ChEBI" id="CHEBI:30616"/>
    </ligand>
</feature>
<dbReference type="OrthoDB" id="28737at2759"/>
<evidence type="ECO:0000256" key="2">
    <source>
        <dbReference type="ARBA" id="ARBA00008239"/>
    </source>
</evidence>
<name>S9UFE0_9TRYP</name>
<dbReference type="SUPFAM" id="SSF55874">
    <property type="entry name" value="ATPase domain of HSP90 chaperone/DNA topoisomerase II/histidine kinase"/>
    <property type="match status" value="1"/>
</dbReference>
<dbReference type="PRINTS" id="PR00775">
    <property type="entry name" value="HEATSHOCK90"/>
</dbReference>
<protein>
    <submittedName>
        <fullName evidence="10">Molecular chaperone HtpG</fullName>
    </submittedName>
</protein>
<dbReference type="PIRSF" id="PIRSF002583">
    <property type="entry name" value="Hsp90"/>
    <property type="match status" value="1"/>
</dbReference>
<comment type="subcellular location">
    <subcellularLocation>
        <location evidence="1">Cytoplasm</location>
    </subcellularLocation>
</comment>
<feature type="binding site" evidence="8">
    <location>
        <position position="40"/>
    </location>
    <ligand>
        <name>ATP</name>
        <dbReference type="ChEBI" id="CHEBI:30616"/>
    </ligand>
</feature>
<organism evidence="10 11">
    <name type="scientific">Strigomonas culicis</name>
    <dbReference type="NCBI Taxonomy" id="28005"/>
    <lineage>
        <taxon>Eukaryota</taxon>
        <taxon>Discoba</taxon>
        <taxon>Euglenozoa</taxon>
        <taxon>Kinetoplastea</taxon>
        <taxon>Metakinetoplastina</taxon>
        <taxon>Trypanosomatida</taxon>
        <taxon>Trypanosomatidae</taxon>
        <taxon>Strigomonadinae</taxon>
        <taxon>Strigomonas</taxon>
    </lineage>
</organism>
<dbReference type="InterPro" id="IPR036890">
    <property type="entry name" value="HATPase_C_sf"/>
</dbReference>
<keyword evidence="3" id="KW-0963">Cytoplasm</keyword>
<feature type="binding site" evidence="8">
    <location>
        <position position="99"/>
    </location>
    <ligand>
        <name>ATP</name>
        <dbReference type="ChEBI" id="CHEBI:30616"/>
    </ligand>
</feature>
<comment type="similarity">
    <text evidence="2">Belongs to the heat shock protein 90 family.</text>
</comment>
<dbReference type="SUPFAM" id="SSF110942">
    <property type="entry name" value="HSP90 C-terminal domain"/>
    <property type="match status" value="1"/>
</dbReference>
<dbReference type="Gene3D" id="1.20.120.790">
    <property type="entry name" value="Heat shock protein 90, C-terminal domain"/>
    <property type="match status" value="1"/>
</dbReference>
<dbReference type="InterPro" id="IPR037196">
    <property type="entry name" value="HSP90_C"/>
</dbReference>
<dbReference type="Pfam" id="PF00183">
    <property type="entry name" value="HSP90"/>
    <property type="match status" value="1"/>
</dbReference>
<evidence type="ECO:0000256" key="6">
    <source>
        <dbReference type="ARBA" id="ARBA00023016"/>
    </source>
</evidence>
<accession>S9UFE0</accession>
<feature type="binding site" evidence="8">
    <location>
        <position position="346"/>
    </location>
    <ligand>
        <name>ATP</name>
        <dbReference type="ChEBI" id="CHEBI:30616"/>
    </ligand>
</feature>
<dbReference type="InterPro" id="IPR003594">
    <property type="entry name" value="HATPase_dom"/>
</dbReference>
<dbReference type="InterPro" id="IPR020575">
    <property type="entry name" value="Hsp90_N"/>
</dbReference>
<feature type="binding site" evidence="8">
    <location>
        <position position="86"/>
    </location>
    <ligand>
        <name>ATP</name>
        <dbReference type="ChEBI" id="CHEBI:30616"/>
    </ligand>
</feature>
<evidence type="ECO:0000256" key="4">
    <source>
        <dbReference type="ARBA" id="ARBA00022741"/>
    </source>
</evidence>
<dbReference type="InterPro" id="IPR019805">
    <property type="entry name" value="Heat_shock_protein_90_CS"/>
</dbReference>
<evidence type="ECO:0000256" key="8">
    <source>
        <dbReference type="PIRSR" id="PIRSR002583-1"/>
    </source>
</evidence>
<comment type="caution">
    <text evidence="10">The sequence shown here is derived from an EMBL/GenBank/DDBJ whole genome shotgun (WGS) entry which is preliminary data.</text>
</comment>
<proteinExistence type="inferred from homology"/>
<dbReference type="GO" id="GO:0051082">
    <property type="term" value="F:unfolded protein binding"/>
    <property type="evidence" value="ECO:0007669"/>
    <property type="project" value="InterPro"/>
</dbReference>
<dbReference type="GO" id="GO:0016887">
    <property type="term" value="F:ATP hydrolysis activity"/>
    <property type="evidence" value="ECO:0007669"/>
    <property type="project" value="InterPro"/>
</dbReference>
<dbReference type="PANTHER" id="PTHR11528">
    <property type="entry name" value="HEAT SHOCK PROTEIN 90 FAMILY MEMBER"/>
    <property type="match status" value="1"/>
</dbReference>
<feature type="binding site" evidence="8">
    <location>
        <begin position="128"/>
        <end position="133"/>
    </location>
    <ligand>
        <name>ATP</name>
        <dbReference type="ChEBI" id="CHEBI:30616"/>
    </ligand>
</feature>
<evidence type="ECO:0000256" key="1">
    <source>
        <dbReference type="ARBA" id="ARBA00004496"/>
    </source>
</evidence>
<gene>
    <name evidence="10" type="ORF">STCU_05743</name>
</gene>
<dbReference type="FunFam" id="3.30.230.80:FF:000002">
    <property type="entry name" value="Molecular chaperone HtpG"/>
    <property type="match status" value="1"/>
</dbReference>
<dbReference type="InterPro" id="IPR001404">
    <property type="entry name" value="Hsp90_fam"/>
</dbReference>
<sequence length="635" mass="73264">MSIVFYIISWNSMSFQAEVKQLLHLMIHSLYSNKEIFLRELISNASDACDKLRFEAIDKPYLLGDTPDLSIKVFYDSDLRTISIIDNGIGMSSKEVVDNLGTIAKSGTKDFIKNLSGDQQKDACLIGQFGVGFYSAFIVSDKVKVISRRADLPIDQAVCWTSDGLGEFTVVNLEREDRGTEIILHIRNDFSDLLSGWKLREIIRKYSDHISLPILMCKEEWDEKVGKQIKTNDLESVNQSNALWTRQKSEITEEQYKEFYKLVFHDFEDPLIWTHNKIEGSNEYTQLFYIPKHSQFDIWDREKSNSIKLYVRRVFIMDDSDQLLPRYLRFIRGIIDSADIDLNVSREILQESREVNSIRDSSVKRILNLLDDISSKDNDKYLIFWNQFGQILKEGIGEDFSNQERIAKLLRFSSTHNNDKDQKISLNDYISRLKPNQNNIYYITSDSFENAISSPHLEIFRKKGIEVLLLSDRIDEWMLSSLRSFENKSLVSIAKDNLNSEDITDVEERKDLTSSSESLKPMIDRLYKSLSKRVKEVRVSSRLVDSPACLVVNQNELSPHLVRMLRAAGQNSPDSKPILEVNANHKFLKKLEDMGDNDFDSWANLLLDQAILTSGGQLPEPNIFVNRLNNILLDN</sequence>
<dbReference type="NCBIfam" id="NF003555">
    <property type="entry name" value="PRK05218.1"/>
    <property type="match status" value="1"/>
</dbReference>
<keyword evidence="11" id="KW-1185">Reference proteome</keyword>
<keyword evidence="4 8" id="KW-0547">Nucleotide-binding</keyword>
<dbReference type="AlphaFoldDB" id="S9UFE0"/>
<dbReference type="CDD" id="cd16927">
    <property type="entry name" value="HATPase_Hsp90-like"/>
    <property type="match status" value="1"/>
</dbReference>
<dbReference type="Gene3D" id="3.30.565.10">
    <property type="entry name" value="Histidine kinase-like ATPase, C-terminal domain"/>
    <property type="match status" value="1"/>
</dbReference>
<dbReference type="InterPro" id="IPR020568">
    <property type="entry name" value="Ribosomal_Su5_D2-typ_SF"/>
</dbReference>
<evidence type="ECO:0000259" key="9">
    <source>
        <dbReference type="SMART" id="SM00387"/>
    </source>
</evidence>
<evidence type="ECO:0000313" key="10">
    <source>
        <dbReference type="EMBL" id="EPY27454.1"/>
    </source>
</evidence>
<dbReference type="Gene3D" id="3.30.230.80">
    <property type="match status" value="1"/>
</dbReference>
<dbReference type="Proteomes" id="UP000015354">
    <property type="component" value="Unassembled WGS sequence"/>
</dbReference>
<feature type="binding site" evidence="8">
    <location>
        <begin position="106"/>
        <end position="107"/>
    </location>
    <ligand>
        <name>ATP</name>
        <dbReference type="ChEBI" id="CHEBI:30616"/>
    </ligand>
</feature>
<dbReference type="SUPFAM" id="SSF54211">
    <property type="entry name" value="Ribosomal protein S5 domain 2-like"/>
    <property type="match status" value="1"/>
</dbReference>
<evidence type="ECO:0000313" key="11">
    <source>
        <dbReference type="Proteomes" id="UP000015354"/>
    </source>
</evidence>
<dbReference type="Gene3D" id="3.40.50.11260">
    <property type="match status" value="1"/>
</dbReference>
<dbReference type="PROSITE" id="PS00298">
    <property type="entry name" value="HSP90"/>
    <property type="match status" value="1"/>
</dbReference>
<dbReference type="Pfam" id="PF13589">
    <property type="entry name" value="HATPase_c_3"/>
    <property type="match status" value="1"/>
</dbReference>